<dbReference type="EMBL" id="SRLO01000765">
    <property type="protein sequence ID" value="TNN46956.1"/>
    <property type="molecule type" value="Genomic_DNA"/>
</dbReference>
<evidence type="ECO:0000313" key="2">
    <source>
        <dbReference type="Proteomes" id="UP000314294"/>
    </source>
</evidence>
<dbReference type="AlphaFoldDB" id="A0A4Z2G055"/>
<organism evidence="1 2">
    <name type="scientific">Liparis tanakae</name>
    <name type="common">Tanaka's snailfish</name>
    <dbReference type="NCBI Taxonomy" id="230148"/>
    <lineage>
        <taxon>Eukaryota</taxon>
        <taxon>Metazoa</taxon>
        <taxon>Chordata</taxon>
        <taxon>Craniata</taxon>
        <taxon>Vertebrata</taxon>
        <taxon>Euteleostomi</taxon>
        <taxon>Actinopterygii</taxon>
        <taxon>Neopterygii</taxon>
        <taxon>Teleostei</taxon>
        <taxon>Neoteleostei</taxon>
        <taxon>Acanthomorphata</taxon>
        <taxon>Eupercaria</taxon>
        <taxon>Perciformes</taxon>
        <taxon>Cottioidei</taxon>
        <taxon>Cottales</taxon>
        <taxon>Liparidae</taxon>
        <taxon>Liparis</taxon>
    </lineage>
</organism>
<name>A0A4Z2G055_9TELE</name>
<keyword evidence="2" id="KW-1185">Reference proteome</keyword>
<accession>A0A4Z2G055</accession>
<protein>
    <submittedName>
        <fullName evidence="1">Uncharacterized protein</fullName>
    </submittedName>
</protein>
<evidence type="ECO:0000313" key="1">
    <source>
        <dbReference type="EMBL" id="TNN46956.1"/>
    </source>
</evidence>
<comment type="caution">
    <text evidence="1">The sequence shown here is derived from an EMBL/GenBank/DDBJ whole genome shotgun (WGS) entry which is preliminary data.</text>
</comment>
<proteinExistence type="predicted"/>
<gene>
    <name evidence="1" type="ORF">EYF80_042837</name>
</gene>
<reference evidence="1 2" key="1">
    <citation type="submission" date="2019-03" db="EMBL/GenBank/DDBJ databases">
        <title>First draft genome of Liparis tanakae, snailfish: a comprehensive survey of snailfish specific genes.</title>
        <authorList>
            <person name="Kim W."/>
            <person name="Song I."/>
            <person name="Jeong J.-H."/>
            <person name="Kim D."/>
            <person name="Kim S."/>
            <person name="Ryu S."/>
            <person name="Song J.Y."/>
            <person name="Lee S.K."/>
        </authorList>
    </citation>
    <scope>NUCLEOTIDE SEQUENCE [LARGE SCALE GENOMIC DNA]</scope>
    <source>
        <tissue evidence="1">Muscle</tissue>
    </source>
</reference>
<sequence>MGWIHSKKMRSERTWSPVLAAARTIPTAVPRRTSSNTVKKYWAWSNTGDATEPPTTLTFTRALTGAVRPPPSSADITMEITVLALPCSEREREITPRGEGFTLITPYLPAQFDKTIKKKKVETEGKDELSWECFGVGSEDAPGSVLTPSVAVTVKSNFSDPSSRSRAVLVQICPVSLSMVKAGTQDVGDGAEGTAILIRGRHLREKRETPGLNPTCELGLALNPRGPPDQTSGYDLPPILPSFHPPILPSHQHIFTITLYLQVHRNTS</sequence>
<dbReference type="Proteomes" id="UP000314294">
    <property type="component" value="Unassembled WGS sequence"/>
</dbReference>